<evidence type="ECO:0008006" key="3">
    <source>
        <dbReference type="Google" id="ProtNLM"/>
    </source>
</evidence>
<dbReference type="AlphaFoldDB" id="A0A8B3S3F8"/>
<dbReference type="Proteomes" id="UP000291831">
    <property type="component" value="Unassembled WGS sequence"/>
</dbReference>
<evidence type="ECO:0000313" key="1">
    <source>
        <dbReference type="EMBL" id="RZB31106.1"/>
    </source>
</evidence>
<evidence type="ECO:0000313" key="2">
    <source>
        <dbReference type="Proteomes" id="UP000291831"/>
    </source>
</evidence>
<dbReference type="EMBL" id="RPGO01000020">
    <property type="protein sequence ID" value="RZB31106.1"/>
    <property type="molecule type" value="Genomic_DNA"/>
</dbReference>
<accession>A0A8B3S3F8</accession>
<sequence>MVDYEKITGFGLNGSFNPEIILETENDLTCPFCHKSIEMQPLSYVNFGKYNNQILLKCKSCKNAFIGYTTRNNNTGHFIIIKLSKGTHKTSEFSKEIIDLSSTFVKIYGEAEFAEQENLMEICGVGYRKALEFLIKDYLVSIKPDEEENIKKKFLGQCIKEDIGNTNIKQIAEKATWLGNDETHYIKKWEDKDLGDLKKLINITVHYILMELQTKTYLSDMEDNKKK</sequence>
<protein>
    <recommendedName>
        <fullName evidence="3">DUF4145 domain-containing protein</fullName>
    </recommendedName>
</protein>
<name>A0A8B3S3F8_9EURY</name>
<reference evidence="2" key="1">
    <citation type="submission" date="2019-01" db="EMBL/GenBank/DDBJ databases">
        <title>Anaerobic oxidation of ethane by archaea from a marine hydrocarbon seep.</title>
        <authorList>
            <person name="Musat F."/>
        </authorList>
    </citation>
    <scope>NUCLEOTIDE SEQUENCE [LARGE SCALE GENOMIC DNA]</scope>
</reference>
<organism evidence="1 2">
    <name type="scientific">Candidatus Argoarchaeum ethanivorans</name>
    <dbReference type="NCBI Taxonomy" id="2608793"/>
    <lineage>
        <taxon>Archaea</taxon>
        <taxon>Methanobacteriati</taxon>
        <taxon>Methanobacteriota</taxon>
        <taxon>Stenosarchaea group</taxon>
        <taxon>Methanomicrobia</taxon>
        <taxon>Methanosarcinales</taxon>
        <taxon>Methanosarcinales incertae sedis</taxon>
        <taxon>GOM Arc I cluster</taxon>
        <taxon>Candidatus Argoarchaeum</taxon>
    </lineage>
</organism>
<comment type="caution">
    <text evidence="1">The sequence shown here is derived from an EMBL/GenBank/DDBJ whole genome shotgun (WGS) entry which is preliminary data.</text>
</comment>
<gene>
    <name evidence="1" type="ORF">AEth_00777</name>
</gene>
<proteinExistence type="predicted"/>